<reference evidence="2 3" key="1">
    <citation type="submission" date="2018-03" db="EMBL/GenBank/DDBJ databases">
        <title>Draft Genome Sequences of the Obligatory Marine Myxobacteria Enhygromyxa salina SWB007.</title>
        <authorList>
            <person name="Poehlein A."/>
            <person name="Moghaddam J.A."/>
            <person name="Harms H."/>
            <person name="Alanjari M."/>
            <person name="Koenig G.M."/>
            <person name="Daniel R."/>
            <person name="Schaeberle T.F."/>
        </authorList>
    </citation>
    <scope>NUCLEOTIDE SEQUENCE [LARGE SCALE GENOMIC DNA]</scope>
    <source>
        <strain evidence="2 3">SWB007</strain>
    </source>
</reference>
<comment type="caution">
    <text evidence="2">The sequence shown here is derived from an EMBL/GenBank/DDBJ whole genome shotgun (WGS) entry which is preliminary data.</text>
</comment>
<feature type="region of interest" description="Disordered" evidence="1">
    <location>
        <begin position="1"/>
        <end position="25"/>
    </location>
</feature>
<dbReference type="AlphaFoldDB" id="A0A2S9YX83"/>
<evidence type="ECO:0000313" key="3">
    <source>
        <dbReference type="Proteomes" id="UP000238823"/>
    </source>
</evidence>
<evidence type="ECO:0000256" key="1">
    <source>
        <dbReference type="SAM" id="MobiDB-lite"/>
    </source>
</evidence>
<name>A0A2S9YX83_9BACT</name>
<gene>
    <name evidence="2" type="ORF">ENSA7_04440</name>
</gene>
<organism evidence="2 3">
    <name type="scientific">Enhygromyxa salina</name>
    <dbReference type="NCBI Taxonomy" id="215803"/>
    <lineage>
        <taxon>Bacteria</taxon>
        <taxon>Pseudomonadati</taxon>
        <taxon>Myxococcota</taxon>
        <taxon>Polyangia</taxon>
        <taxon>Nannocystales</taxon>
        <taxon>Nannocystaceae</taxon>
        <taxon>Enhygromyxa</taxon>
    </lineage>
</organism>
<sequence length="283" mass="32079">MLPPDQQGLLPHLPRPPTKLPKLPQQARQQLDLLLTKLPIHRPQHLPMHPPRRLGRLVVPDLQQRLNVLGRARDQQRPDVCHREALEHLRVILGGVRAPRAVEDHQLLHALGVQRRELVRDDPPVRDTHEAGLRDPQLIEQRRHDLELVVDAEVAPLGPRAAKPQQVGDDHPVVARERSDLLVPLPHRRGPEPMQQHDRRTLAALEVAHVRVAEPHALRADALALELVVEPTLTQPDHVEGPGQLEHRLGALHQQRARTHGRPQQARLQHSSQAVGRRAHHLH</sequence>
<feature type="region of interest" description="Disordered" evidence="1">
    <location>
        <begin position="253"/>
        <end position="283"/>
    </location>
</feature>
<proteinExistence type="predicted"/>
<evidence type="ECO:0000313" key="2">
    <source>
        <dbReference type="EMBL" id="PRQ09690.1"/>
    </source>
</evidence>
<dbReference type="Proteomes" id="UP000238823">
    <property type="component" value="Unassembled WGS sequence"/>
</dbReference>
<dbReference type="EMBL" id="PVNL01000013">
    <property type="protein sequence ID" value="PRQ09690.1"/>
    <property type="molecule type" value="Genomic_DNA"/>
</dbReference>
<accession>A0A2S9YX83</accession>
<protein>
    <submittedName>
        <fullName evidence="2">Uncharacterized protein</fullName>
    </submittedName>
</protein>